<proteinExistence type="predicted"/>
<organism evidence="2">
    <name type="scientific">Saccharomyces cerevisiae</name>
    <name type="common">Baker's yeast</name>
    <dbReference type="NCBI Taxonomy" id="4932"/>
    <lineage>
        <taxon>Eukaryota</taxon>
        <taxon>Fungi</taxon>
        <taxon>Dikarya</taxon>
        <taxon>Ascomycota</taxon>
        <taxon>Saccharomycotina</taxon>
        <taxon>Saccharomycetes</taxon>
        <taxon>Saccharomycetales</taxon>
        <taxon>Saccharomycetaceae</taxon>
        <taxon>Saccharomyces</taxon>
    </lineage>
</organism>
<dbReference type="EMBL" id="S47695">
    <property type="protein sequence ID" value="AAB23991.1"/>
    <property type="molecule type" value="Genomic_DNA"/>
</dbReference>
<keyword evidence="1" id="KW-1133">Transmembrane helix</keyword>
<feature type="transmembrane region" description="Helical" evidence="1">
    <location>
        <begin position="54"/>
        <end position="72"/>
    </location>
</feature>
<gene>
    <name evidence="2" type="primary">YBL03-20</name>
</gene>
<feature type="transmembrane region" description="Helical" evidence="1">
    <location>
        <begin position="116"/>
        <end position="141"/>
    </location>
</feature>
<keyword evidence="1" id="KW-0812">Transmembrane</keyword>
<sequence>MSSILLLVPSEPLPPALSASSFSSSEFEIFHALLSFVPIIKECMPNLGNGNDEILIFFSTPSGTFSNVFLLLMVLVDDFTLFSILLLSNVGFLIPLEKGEDDEVDINVGATRFLPLLRVTALFSIASFFLFGIKIFICSLLETEASLLSF</sequence>
<reference evidence="2" key="1">
    <citation type="journal article" date="1992" name="Yeast">
        <title>Sequence of a 12.7 kb segment of yeast chromosome II identifies a PDR-like gene and several new open reading frames.</title>
        <authorList>
            <person name="Delaveau T."/>
            <person name="Jacq C."/>
            <person name="Perea J."/>
        </authorList>
    </citation>
    <scope>NUCLEOTIDE SEQUENCE</scope>
</reference>
<name>E9P9X2_YEASX</name>
<evidence type="ECO:0000313" key="2">
    <source>
        <dbReference type="EMBL" id="AAB23991.1"/>
    </source>
</evidence>
<dbReference type="AlphaFoldDB" id="E9P9X2"/>
<keyword evidence="1" id="KW-0472">Membrane</keyword>
<evidence type="ECO:0000256" key="1">
    <source>
        <dbReference type="SAM" id="Phobius"/>
    </source>
</evidence>
<protein>
    <submittedName>
        <fullName evidence="2">YBL03-20</fullName>
    </submittedName>
</protein>
<accession>E9P9X2</accession>